<organism evidence="1 2">
    <name type="scientific">Aurantiacibacter arachoides</name>
    <dbReference type="NCBI Taxonomy" id="1850444"/>
    <lineage>
        <taxon>Bacteria</taxon>
        <taxon>Pseudomonadati</taxon>
        <taxon>Pseudomonadota</taxon>
        <taxon>Alphaproteobacteria</taxon>
        <taxon>Sphingomonadales</taxon>
        <taxon>Erythrobacteraceae</taxon>
        <taxon>Aurantiacibacter</taxon>
    </lineage>
</organism>
<protein>
    <recommendedName>
        <fullName evidence="3">Aminotransferase class V domain-containing protein</fullName>
    </recommendedName>
</protein>
<comment type="caution">
    <text evidence="1">The sequence shown here is derived from an EMBL/GenBank/DDBJ whole genome shotgun (WGS) entry which is preliminary data.</text>
</comment>
<keyword evidence="2" id="KW-1185">Reference proteome</keyword>
<reference evidence="1 2" key="1">
    <citation type="submission" date="2019-12" db="EMBL/GenBank/DDBJ databases">
        <title>Genomic-based taxomic classification of the family Erythrobacteraceae.</title>
        <authorList>
            <person name="Xu L."/>
        </authorList>
    </citation>
    <scope>NUCLEOTIDE SEQUENCE [LARGE SCALE GENOMIC DNA]</scope>
    <source>
        <strain evidence="1 2">RC4-10-4</strain>
    </source>
</reference>
<dbReference type="Proteomes" id="UP000460626">
    <property type="component" value="Unassembled WGS sequence"/>
</dbReference>
<dbReference type="EMBL" id="WTYH01000001">
    <property type="protein sequence ID" value="MXO93048.1"/>
    <property type="molecule type" value="Genomic_DNA"/>
</dbReference>
<proteinExistence type="predicted"/>
<gene>
    <name evidence="1" type="ORF">GRI62_05440</name>
</gene>
<dbReference type="InterPro" id="IPR015421">
    <property type="entry name" value="PyrdxlP-dep_Trfase_major"/>
</dbReference>
<dbReference type="SUPFAM" id="SSF53383">
    <property type="entry name" value="PLP-dependent transferases"/>
    <property type="match status" value="1"/>
</dbReference>
<dbReference type="AlphaFoldDB" id="A0A844ZZA4"/>
<sequence length="478" mass="49994">MAARTAGIASELLASGGDARIVVDADTGTNRYFATPWPRDTVTYASSTANDISPEAFAHVCAVIENGQPGYAAHLAQLRARLRAAYGLADDIDVVFAASGTDLEYVALAAVIGKAAGGVHNVLIGADEVGSGCIHSAHGRYFAQETARGIAVAPGETVAGLEAVGLTDIPVRAEDGTARSSEDIAAAVDAQISEAERLGKHALVHVVHGSKTGLILPRMNDLVALQRRWGKRASFVVDACQARLGEDAARAYLEAGCILLVTGSKFMGGPPFSGMALLPPGLAKHAAPLPLGLATIFRKAEWPLHWPGADALPDEENPGLALRIEAAVYELERFHALPPGRRAEVAELFQNTVRSALVEPLGLEQVLPTATGNMDESDAHPTAMKTLVTLSLAGLPGVVTLADAERLHRQLVTQGVRLGQPVKCVRLPDGEWGATLRVGLSMPQASRLAAMADGDAIAALMRDMQRIASALSGQARPS</sequence>
<accession>A0A844ZZA4</accession>
<evidence type="ECO:0008006" key="3">
    <source>
        <dbReference type="Google" id="ProtNLM"/>
    </source>
</evidence>
<name>A0A844ZZA4_9SPHN</name>
<dbReference type="OrthoDB" id="8556864at2"/>
<evidence type="ECO:0000313" key="2">
    <source>
        <dbReference type="Proteomes" id="UP000460626"/>
    </source>
</evidence>
<dbReference type="InterPro" id="IPR015424">
    <property type="entry name" value="PyrdxlP-dep_Trfase"/>
</dbReference>
<dbReference type="Gene3D" id="3.40.640.10">
    <property type="entry name" value="Type I PLP-dependent aspartate aminotransferase-like (Major domain)"/>
    <property type="match status" value="1"/>
</dbReference>
<dbReference type="RefSeq" id="WP_131452358.1">
    <property type="nucleotide sequence ID" value="NZ_BMJK01000001.1"/>
</dbReference>
<evidence type="ECO:0000313" key="1">
    <source>
        <dbReference type="EMBL" id="MXO93048.1"/>
    </source>
</evidence>